<evidence type="ECO:0000313" key="4">
    <source>
        <dbReference type="EMBL" id="CAB4835609.1"/>
    </source>
</evidence>
<accession>A0A6J7K6N8</accession>
<dbReference type="EMBL" id="CAFBOL010000055">
    <property type="protein sequence ID" value="CAB4997961.1"/>
    <property type="molecule type" value="Genomic_DNA"/>
</dbReference>
<dbReference type="EMBL" id="CAESGF010000047">
    <property type="protein sequence ID" value="CAB4365771.1"/>
    <property type="molecule type" value="Genomic_DNA"/>
</dbReference>
<proteinExistence type="predicted"/>
<sequence>MAEYEEPGTVDDGAVAPTAVRRGRWQVVWGTLALSAIMVTALGVWAAGRGDDGRDSVGPSVTVDVPATDATSAADTSLGATVPSTTAATVSSDSGSTTPYDARCAHGPNVVYDFVLPNLVGMTVQQVEALSDPEQPDAYCPQKWRHLLQADVVAWVCTTDATLFNRVAAQGVAIGTIVPAGVAPMHLTLYRSC</sequence>
<evidence type="ECO:0000313" key="7">
    <source>
        <dbReference type="EMBL" id="CAB4997961.1"/>
    </source>
</evidence>
<gene>
    <name evidence="3" type="ORF">UFOPK2656_03368</name>
    <name evidence="4" type="ORF">UFOPK3099_02827</name>
    <name evidence="5" type="ORF">UFOPK3267_03132</name>
    <name evidence="6" type="ORF">UFOPK3651_02806</name>
    <name evidence="7" type="ORF">UFOPK3931_01935</name>
    <name evidence="2" type="ORF">UFOPK4189_03512</name>
</gene>
<dbReference type="EMBL" id="CAEZYF010000037">
    <property type="protein sequence ID" value="CAB4748181.1"/>
    <property type="molecule type" value="Genomic_DNA"/>
</dbReference>
<dbReference type="AlphaFoldDB" id="A0A6J7K6N8"/>
<evidence type="ECO:0000313" key="2">
    <source>
        <dbReference type="EMBL" id="CAB4365771.1"/>
    </source>
</evidence>
<organism evidence="6">
    <name type="scientific">freshwater metagenome</name>
    <dbReference type="NCBI Taxonomy" id="449393"/>
    <lineage>
        <taxon>unclassified sequences</taxon>
        <taxon>metagenomes</taxon>
        <taxon>ecological metagenomes</taxon>
    </lineage>
</organism>
<dbReference type="EMBL" id="CAFAAV010000323">
    <property type="protein sequence ID" value="CAB4835609.1"/>
    <property type="molecule type" value="Genomic_DNA"/>
</dbReference>
<name>A0A6J7K6N8_9ZZZZ</name>
<evidence type="ECO:0000313" key="5">
    <source>
        <dbReference type="EMBL" id="CAB4853600.1"/>
    </source>
</evidence>
<evidence type="ECO:0000256" key="1">
    <source>
        <dbReference type="SAM" id="Phobius"/>
    </source>
</evidence>
<dbReference type="EMBL" id="CAFBIY010000290">
    <property type="protein sequence ID" value="CAB4853600.1"/>
    <property type="molecule type" value="Genomic_DNA"/>
</dbReference>
<dbReference type="EMBL" id="CAFBMT010000022">
    <property type="protein sequence ID" value="CAB4950439.1"/>
    <property type="molecule type" value="Genomic_DNA"/>
</dbReference>
<keyword evidence="1" id="KW-0472">Membrane</keyword>
<evidence type="ECO:0000313" key="6">
    <source>
        <dbReference type="EMBL" id="CAB4950439.1"/>
    </source>
</evidence>
<evidence type="ECO:0000313" key="3">
    <source>
        <dbReference type="EMBL" id="CAB4748181.1"/>
    </source>
</evidence>
<reference evidence="6" key="1">
    <citation type="submission" date="2020-05" db="EMBL/GenBank/DDBJ databases">
        <authorList>
            <person name="Chiriac C."/>
            <person name="Salcher M."/>
            <person name="Ghai R."/>
            <person name="Kavagutti S V."/>
        </authorList>
    </citation>
    <scope>NUCLEOTIDE SEQUENCE</scope>
</reference>
<keyword evidence="1" id="KW-1133">Transmembrane helix</keyword>
<protein>
    <submittedName>
        <fullName evidence="6">Unannotated protein</fullName>
    </submittedName>
</protein>
<feature type="transmembrane region" description="Helical" evidence="1">
    <location>
        <begin position="27"/>
        <end position="47"/>
    </location>
</feature>
<keyword evidence="1" id="KW-0812">Transmembrane</keyword>